<keyword evidence="2 5" id="KW-0812">Transmembrane</keyword>
<dbReference type="PANTHER" id="PTHR10806">
    <property type="entry name" value="SIGNAL PEPTIDASE COMPLEX CATALYTIC SUBUNIT SEC11"/>
    <property type="match status" value="1"/>
</dbReference>
<gene>
    <name evidence="6" type="ORF">GCM10009037_19430</name>
</gene>
<name>A0A830FAL9_9EURY</name>
<evidence type="ECO:0000256" key="1">
    <source>
        <dbReference type="ARBA" id="ARBA00004370"/>
    </source>
</evidence>
<dbReference type="RefSeq" id="WP_188883334.1">
    <property type="nucleotide sequence ID" value="NZ_BMPF01000002.1"/>
</dbReference>
<evidence type="ECO:0000256" key="3">
    <source>
        <dbReference type="ARBA" id="ARBA00022989"/>
    </source>
</evidence>
<keyword evidence="7" id="KW-1185">Reference proteome</keyword>
<evidence type="ECO:0000256" key="2">
    <source>
        <dbReference type="ARBA" id="ARBA00022692"/>
    </source>
</evidence>
<reference evidence="6 7" key="1">
    <citation type="journal article" date="2019" name="Int. J. Syst. Evol. Microbiol.">
        <title>The Global Catalogue of Microorganisms (GCM) 10K type strain sequencing project: providing services to taxonomists for standard genome sequencing and annotation.</title>
        <authorList>
            <consortium name="The Broad Institute Genomics Platform"/>
            <consortium name="The Broad Institute Genome Sequencing Center for Infectious Disease"/>
            <person name="Wu L."/>
            <person name="Ma J."/>
        </authorList>
    </citation>
    <scope>NUCLEOTIDE SEQUENCE [LARGE SCALE GENOMIC DNA]</scope>
    <source>
        <strain evidence="6 7">JCM 19585</strain>
    </source>
</reference>
<dbReference type="AlphaFoldDB" id="A0A830FAL9"/>
<accession>A0A830FAL9</accession>
<dbReference type="Proteomes" id="UP000628840">
    <property type="component" value="Unassembled WGS sequence"/>
</dbReference>
<keyword evidence="4 5" id="KW-0472">Membrane</keyword>
<keyword evidence="3 5" id="KW-1133">Transmembrane helix</keyword>
<dbReference type="CDD" id="cd06530">
    <property type="entry name" value="S26_SPase_I"/>
    <property type="match status" value="1"/>
</dbReference>
<proteinExistence type="predicted"/>
<dbReference type="EMBL" id="BMPF01000002">
    <property type="protein sequence ID" value="GGL35952.1"/>
    <property type="molecule type" value="Genomic_DNA"/>
</dbReference>
<dbReference type="GO" id="GO:0016020">
    <property type="term" value="C:membrane"/>
    <property type="evidence" value="ECO:0007669"/>
    <property type="project" value="UniProtKB-SubCell"/>
</dbReference>
<dbReference type="GO" id="GO:0006465">
    <property type="term" value="P:signal peptide processing"/>
    <property type="evidence" value="ECO:0007669"/>
    <property type="project" value="InterPro"/>
</dbReference>
<evidence type="ECO:0000256" key="4">
    <source>
        <dbReference type="ARBA" id="ARBA00023136"/>
    </source>
</evidence>
<organism evidence="6 7">
    <name type="scientific">Halarchaeum grantii</name>
    <dbReference type="NCBI Taxonomy" id="1193105"/>
    <lineage>
        <taxon>Archaea</taxon>
        <taxon>Methanobacteriati</taxon>
        <taxon>Methanobacteriota</taxon>
        <taxon>Stenosarchaea group</taxon>
        <taxon>Halobacteria</taxon>
        <taxon>Halobacteriales</taxon>
        <taxon>Halobacteriaceae</taxon>
    </lineage>
</organism>
<dbReference type="PANTHER" id="PTHR10806:SF6">
    <property type="entry name" value="SIGNAL PEPTIDASE COMPLEX CATALYTIC SUBUNIT SEC11"/>
    <property type="match status" value="1"/>
</dbReference>
<feature type="transmembrane region" description="Helical" evidence="5">
    <location>
        <begin position="38"/>
        <end position="61"/>
    </location>
</feature>
<dbReference type="InterPro" id="IPR036286">
    <property type="entry name" value="LexA/Signal_pep-like_sf"/>
</dbReference>
<dbReference type="InterPro" id="IPR019533">
    <property type="entry name" value="Peptidase_S26"/>
</dbReference>
<dbReference type="InterPro" id="IPR001733">
    <property type="entry name" value="Peptidase_S26B"/>
</dbReference>
<dbReference type="SUPFAM" id="SSF51306">
    <property type="entry name" value="LexA/Signal peptidase"/>
    <property type="match status" value="1"/>
</dbReference>
<evidence type="ECO:0000256" key="5">
    <source>
        <dbReference type="SAM" id="Phobius"/>
    </source>
</evidence>
<comment type="subcellular location">
    <subcellularLocation>
        <location evidence="1">Membrane</location>
    </subcellularLocation>
</comment>
<dbReference type="OrthoDB" id="4822at2157"/>
<dbReference type="GO" id="GO:0004252">
    <property type="term" value="F:serine-type endopeptidase activity"/>
    <property type="evidence" value="ECO:0007669"/>
    <property type="project" value="InterPro"/>
</dbReference>
<sequence length="244" mass="26243">MSADDVPDPRDGPLAAIRWFLRTDTEAVVFVRELASSALAVAVVGLLLFAVSGLWPPLVAVESGSMHPNLKQGDLVFVMEEHRFPGDGAVAGTGVVTYQRGQDTGYAKFHNPGDVVVYAPYGDGERTPVIHRARFWVNESENWYDEADSEYLLGATSCEELENCPAPHAGFITKGDANGYYDQVADISSPVKPDWVRGTAEFRIPWLGWVRLVITGDVALSSPIVETPATTNPLVSGGAAPLTG</sequence>
<comment type="caution">
    <text evidence="6">The sequence shown here is derived from an EMBL/GenBank/DDBJ whole genome shotgun (WGS) entry which is preliminary data.</text>
</comment>
<protein>
    <submittedName>
        <fullName evidence="6">S26 family signal peptidase</fullName>
    </submittedName>
</protein>
<evidence type="ECO:0000313" key="6">
    <source>
        <dbReference type="EMBL" id="GGL35952.1"/>
    </source>
</evidence>
<evidence type="ECO:0000313" key="7">
    <source>
        <dbReference type="Proteomes" id="UP000628840"/>
    </source>
</evidence>